<dbReference type="Proteomes" id="UP000242474">
    <property type="component" value="Unassembled WGS sequence"/>
</dbReference>
<reference evidence="2 3" key="1">
    <citation type="journal article" date="2015" name="Genome Biol. Evol.">
        <title>Phylogenomic analyses indicate that early fungi evolved digesting cell walls of algal ancestors of land plants.</title>
        <authorList>
            <person name="Chang Y."/>
            <person name="Wang S."/>
            <person name="Sekimoto S."/>
            <person name="Aerts A.L."/>
            <person name="Choi C."/>
            <person name="Clum A."/>
            <person name="LaButti K.M."/>
            <person name="Lindquist E.A."/>
            <person name="Yee Ngan C."/>
            <person name="Ohm R.A."/>
            <person name="Salamov A.A."/>
            <person name="Grigoriev I.V."/>
            <person name="Spatafora J.W."/>
            <person name="Berbee M.L."/>
        </authorList>
    </citation>
    <scope>NUCLEOTIDE SEQUENCE [LARGE SCALE GENOMIC DNA]</scope>
    <source>
        <strain evidence="2 3">NRRL 1564</strain>
    </source>
</reference>
<dbReference type="AlphaFoldDB" id="A0A2G5B5S3"/>
<feature type="compositionally biased region" description="Polar residues" evidence="1">
    <location>
        <begin position="1"/>
        <end position="22"/>
    </location>
</feature>
<evidence type="ECO:0000313" key="2">
    <source>
        <dbReference type="EMBL" id="PIA14393.1"/>
    </source>
</evidence>
<evidence type="ECO:0000313" key="3">
    <source>
        <dbReference type="Proteomes" id="UP000242474"/>
    </source>
</evidence>
<accession>A0A2G5B5S3</accession>
<dbReference type="EMBL" id="KZ303518">
    <property type="protein sequence ID" value="PIA14393.1"/>
    <property type="molecule type" value="Genomic_DNA"/>
</dbReference>
<evidence type="ECO:0000256" key="1">
    <source>
        <dbReference type="SAM" id="MobiDB-lite"/>
    </source>
</evidence>
<proteinExistence type="predicted"/>
<sequence>MDMEMQNESSDNAQGIQTQPQMQMHAGVESNPASAPVSIVFSNTELAAASKNFREFIKPFTADFDGPSPHDWMQDALSKLQLYLPDAPEEHKAQLLIEKIKSSASTSVRPMPLAIPHVAVVGSTANNRHHPDKEWGAKYERQIEQGTLCANVGPEQARHRAEMAAHYIGLTSSVAEKIMLHLGKVYDEAIFRTGLPFPSRLLANVSALDFYSVLDEFFELVDQVEEAKTIPSTHWRWLEGATLNGCSVQAAADIGTEISTISEEMVETLKLKVNRRSVVNLRPQFGSYAYCARGLACTQIYSSETGHSVRIVLAVVNANGPLHIIIGHSDLAKLGLALHPVPALETPANTEELVIALEQRMTTLQQLAVDPAHLVLPKPVASEMGSDVKYSKVCRQVGLPADFFSPLTENRDDDWNACDTLYPAVNRENVDAHMHTGQVTPEIRSKLLEEIMTAATALREYPSGCLPPAAIHPIVIPMKLDVAPLYVPSYSRSEADKIAMEKYVTRRLTYRIDEPGYATANMPVFSVAKPDTDERHILMDNSVGNLATVDAQ</sequence>
<dbReference type="InterPro" id="IPR043502">
    <property type="entry name" value="DNA/RNA_pol_sf"/>
</dbReference>
<dbReference type="STRING" id="763665.A0A2G5B5S3"/>
<organism evidence="2 3">
    <name type="scientific">Coemansia reversa (strain ATCC 12441 / NRRL 1564)</name>
    <dbReference type="NCBI Taxonomy" id="763665"/>
    <lineage>
        <taxon>Eukaryota</taxon>
        <taxon>Fungi</taxon>
        <taxon>Fungi incertae sedis</taxon>
        <taxon>Zoopagomycota</taxon>
        <taxon>Kickxellomycotina</taxon>
        <taxon>Kickxellomycetes</taxon>
        <taxon>Kickxellales</taxon>
        <taxon>Kickxellaceae</taxon>
        <taxon>Coemansia</taxon>
    </lineage>
</organism>
<dbReference type="SUPFAM" id="SSF56672">
    <property type="entry name" value="DNA/RNA polymerases"/>
    <property type="match status" value="1"/>
</dbReference>
<feature type="region of interest" description="Disordered" evidence="1">
    <location>
        <begin position="1"/>
        <end position="30"/>
    </location>
</feature>
<dbReference type="OrthoDB" id="5596628at2759"/>
<protein>
    <submittedName>
        <fullName evidence="2">Uncharacterized protein</fullName>
    </submittedName>
</protein>
<name>A0A2G5B5S3_COERN</name>
<gene>
    <name evidence="2" type="ORF">COEREDRAFT_10446</name>
</gene>
<keyword evidence="3" id="KW-1185">Reference proteome</keyword>